<name>A0AAN8A5I1_9PEZI</name>
<dbReference type="GO" id="GO:0008180">
    <property type="term" value="C:COP9 signalosome"/>
    <property type="evidence" value="ECO:0007669"/>
    <property type="project" value="TreeGrafter"/>
</dbReference>
<protein>
    <recommendedName>
        <fullName evidence="2">COP9 signalosome complex subunit 3 N-terminal helical repeats domain-containing protein</fullName>
    </recommendedName>
</protein>
<organism evidence="3 4">
    <name type="scientific">Elasticomyces elasticus</name>
    <dbReference type="NCBI Taxonomy" id="574655"/>
    <lineage>
        <taxon>Eukaryota</taxon>
        <taxon>Fungi</taxon>
        <taxon>Dikarya</taxon>
        <taxon>Ascomycota</taxon>
        <taxon>Pezizomycotina</taxon>
        <taxon>Dothideomycetes</taxon>
        <taxon>Dothideomycetidae</taxon>
        <taxon>Mycosphaerellales</taxon>
        <taxon>Teratosphaeriaceae</taxon>
        <taxon>Elasticomyces</taxon>
    </lineage>
</organism>
<keyword evidence="1" id="KW-0963">Cytoplasm</keyword>
<dbReference type="PANTHER" id="PTHR10758">
    <property type="entry name" value="26S PROTEASOME NON-ATPASE REGULATORY SUBUNIT 3/COP9 SIGNALOSOME COMPLEX SUBUNIT 3"/>
    <property type="match status" value="1"/>
</dbReference>
<dbReference type="Proteomes" id="UP001310594">
    <property type="component" value="Unassembled WGS sequence"/>
</dbReference>
<comment type="caution">
    <text evidence="3">The sequence shown here is derived from an EMBL/GenBank/DDBJ whole genome shotgun (WGS) entry which is preliminary data.</text>
</comment>
<proteinExistence type="predicted"/>
<evidence type="ECO:0000259" key="2">
    <source>
        <dbReference type="Pfam" id="PF22788"/>
    </source>
</evidence>
<dbReference type="EMBL" id="JAVRQU010000003">
    <property type="protein sequence ID" value="KAK5705400.1"/>
    <property type="molecule type" value="Genomic_DNA"/>
</dbReference>
<gene>
    <name evidence="3" type="ORF">LTR97_002518</name>
</gene>
<evidence type="ECO:0000313" key="4">
    <source>
        <dbReference type="Proteomes" id="UP001310594"/>
    </source>
</evidence>
<evidence type="ECO:0000313" key="3">
    <source>
        <dbReference type="EMBL" id="KAK5705400.1"/>
    </source>
</evidence>
<dbReference type="GO" id="GO:0006511">
    <property type="term" value="P:ubiquitin-dependent protein catabolic process"/>
    <property type="evidence" value="ECO:0007669"/>
    <property type="project" value="TreeGrafter"/>
</dbReference>
<dbReference type="AlphaFoldDB" id="A0AAN8A5I1"/>
<dbReference type="Pfam" id="PF22788">
    <property type="entry name" value="COP9_hel_rpt"/>
    <property type="match status" value="1"/>
</dbReference>
<accession>A0AAN8A5I1</accession>
<dbReference type="InterPro" id="IPR055089">
    <property type="entry name" value="COP9_N"/>
</dbReference>
<sequence>MADLQLLLSFPPDDVAKLSNKKYDEVLRGYVQRVDKLPQSAFLKQVNNQNILELLNPAINSIAYLYTLVEQVKSGSKDKNRLTALLDCTVIFLATFDPVQIRYSTISDVWLDLTTFAITNLHDLTPVTTALLRLDPSAGTFTTVHLRIVRAALNLGTPSAALPILDKNIHSLPTTPIKQHADEYLCDEDAVFITSKSGFTGKVAPEFLLEYYLLGATIYTALRQYSRARLFLEYVLLTPTTQHSASALQVEAYKQFALLGLLAQGKGYPLPRTHDSSVTKNIRACCKAYDALAESFEHRDLQKFRAEMETGMAVWHEDGNLRLVRECEQALLKWQVLDLGKRFAALPIGRVAAHVGFGDQEVLGWTLELIRSGQMSASITPADSGEAGDAVLRFHDTTAGKVGGEDLAAQTARIEELVKYIRAADVRLQLSKEYVDYAKRQKKLGPDAGDVIGDQMDLSWEGGGGIMGGSSGMGSTGFMGPISGGGGGGGMGLSGRIEGLDDGDEGGEEDIMGNY</sequence>
<reference evidence="3" key="1">
    <citation type="submission" date="2023-08" db="EMBL/GenBank/DDBJ databases">
        <title>Black Yeasts Isolated from many extreme environments.</title>
        <authorList>
            <person name="Coleine C."/>
            <person name="Stajich J.E."/>
            <person name="Selbmann L."/>
        </authorList>
    </citation>
    <scope>NUCLEOTIDE SEQUENCE</scope>
    <source>
        <strain evidence="3">CCFEE 5810</strain>
    </source>
</reference>
<evidence type="ECO:0000256" key="1">
    <source>
        <dbReference type="ARBA" id="ARBA00022490"/>
    </source>
</evidence>
<dbReference type="PANTHER" id="PTHR10758:SF1">
    <property type="entry name" value="COP9 SIGNALOSOME COMPLEX SUBUNIT 3"/>
    <property type="match status" value="1"/>
</dbReference>
<feature type="domain" description="COP9 signalosome complex subunit 3 N-terminal helical repeats" evidence="2">
    <location>
        <begin position="49"/>
        <end position="274"/>
    </location>
</feature>
<dbReference type="InterPro" id="IPR050756">
    <property type="entry name" value="CSN3"/>
</dbReference>